<dbReference type="EMBL" id="JAGYWB010000008">
    <property type="protein sequence ID" value="KAI0514198.1"/>
    <property type="molecule type" value="Genomic_DNA"/>
</dbReference>
<dbReference type="InterPro" id="IPR058922">
    <property type="entry name" value="WHD_DRP"/>
</dbReference>
<dbReference type="Proteomes" id="UP000829196">
    <property type="component" value="Unassembled WGS sequence"/>
</dbReference>
<evidence type="ECO:0000259" key="1">
    <source>
        <dbReference type="Pfam" id="PF23559"/>
    </source>
</evidence>
<reference evidence="2" key="1">
    <citation type="journal article" date="2022" name="Front. Genet.">
        <title>Chromosome-Scale Assembly of the Dendrobium nobile Genome Provides Insights Into the Molecular Mechanism of the Biosynthesis of the Medicinal Active Ingredient of Dendrobium.</title>
        <authorList>
            <person name="Xu Q."/>
            <person name="Niu S.-C."/>
            <person name="Li K.-L."/>
            <person name="Zheng P.-J."/>
            <person name="Zhang X.-J."/>
            <person name="Jia Y."/>
            <person name="Liu Y."/>
            <person name="Niu Y.-X."/>
            <person name="Yu L.-H."/>
            <person name="Chen D.-F."/>
            <person name="Zhang G.-Q."/>
        </authorList>
    </citation>
    <scope>NUCLEOTIDE SEQUENCE</scope>
    <source>
        <tissue evidence="2">Leaf</tissue>
    </source>
</reference>
<evidence type="ECO:0000313" key="3">
    <source>
        <dbReference type="Proteomes" id="UP000829196"/>
    </source>
</evidence>
<protein>
    <recommendedName>
        <fullName evidence="1">Disease resistance protein winged helix domain-containing protein</fullName>
    </recommendedName>
</protein>
<evidence type="ECO:0000313" key="2">
    <source>
        <dbReference type="EMBL" id="KAI0514198.1"/>
    </source>
</evidence>
<dbReference type="Pfam" id="PF23559">
    <property type="entry name" value="WHD_DRP"/>
    <property type="match status" value="1"/>
</dbReference>
<organism evidence="2 3">
    <name type="scientific">Dendrobium nobile</name>
    <name type="common">Orchid</name>
    <dbReference type="NCBI Taxonomy" id="94219"/>
    <lineage>
        <taxon>Eukaryota</taxon>
        <taxon>Viridiplantae</taxon>
        <taxon>Streptophyta</taxon>
        <taxon>Embryophyta</taxon>
        <taxon>Tracheophyta</taxon>
        <taxon>Spermatophyta</taxon>
        <taxon>Magnoliopsida</taxon>
        <taxon>Liliopsida</taxon>
        <taxon>Asparagales</taxon>
        <taxon>Orchidaceae</taxon>
        <taxon>Epidendroideae</taxon>
        <taxon>Malaxideae</taxon>
        <taxon>Dendrobiinae</taxon>
        <taxon>Dendrobium</taxon>
    </lineage>
</organism>
<gene>
    <name evidence="2" type="ORF">KFK09_010233</name>
</gene>
<dbReference type="AlphaFoldDB" id="A0A8T3BLZ2"/>
<keyword evidence="3" id="KW-1185">Reference proteome</keyword>
<comment type="caution">
    <text evidence="2">The sequence shown here is derived from an EMBL/GenBank/DDBJ whole genome shotgun (WGS) entry which is preliminary data.</text>
</comment>
<proteinExistence type="predicted"/>
<sequence length="137" mass="16251">MTMEDFGGRYFNVLLKKTLFDKVKYDCIVIDDYKMHDLIHESASKFFAQECVDALDDERSFLEISETIRHLSVLNEKPYILRKIEKFKHLHSLFLFYKASDEDICSALTKIFEASINLRLLYIFAPYLKVILRILEI</sequence>
<accession>A0A8T3BLZ2</accession>
<feature type="domain" description="Disease resistance protein winged helix" evidence="1">
    <location>
        <begin position="1"/>
        <end position="41"/>
    </location>
</feature>
<name>A0A8T3BLZ2_DENNO</name>